<dbReference type="OrthoDB" id="7489123at2759"/>
<dbReference type="Proteomes" id="UP000324222">
    <property type="component" value="Unassembled WGS sequence"/>
</dbReference>
<comment type="caution">
    <text evidence="2">The sequence shown here is derived from an EMBL/GenBank/DDBJ whole genome shotgun (WGS) entry which is preliminary data.</text>
</comment>
<evidence type="ECO:0000313" key="3">
    <source>
        <dbReference type="Proteomes" id="UP000324222"/>
    </source>
</evidence>
<protein>
    <recommendedName>
        <fullName evidence="4">CCHC-type domain-containing protein</fullName>
    </recommendedName>
</protein>
<feature type="compositionally biased region" description="Basic and acidic residues" evidence="1">
    <location>
        <begin position="286"/>
        <end position="297"/>
    </location>
</feature>
<reference evidence="2 3" key="1">
    <citation type="submission" date="2019-05" db="EMBL/GenBank/DDBJ databases">
        <title>Another draft genome of Portunus trituberculatus and its Hox gene families provides insights of decapod evolution.</title>
        <authorList>
            <person name="Jeong J.-H."/>
            <person name="Song I."/>
            <person name="Kim S."/>
            <person name="Choi T."/>
            <person name="Kim D."/>
            <person name="Ryu S."/>
            <person name="Kim W."/>
        </authorList>
    </citation>
    <scope>NUCLEOTIDE SEQUENCE [LARGE SCALE GENOMIC DNA]</scope>
    <source>
        <tissue evidence="2">Muscle</tissue>
    </source>
</reference>
<proteinExistence type="predicted"/>
<feature type="compositionally biased region" description="Basic and acidic residues" evidence="1">
    <location>
        <begin position="267"/>
        <end position="276"/>
    </location>
</feature>
<evidence type="ECO:0000256" key="1">
    <source>
        <dbReference type="SAM" id="MobiDB-lite"/>
    </source>
</evidence>
<dbReference type="AlphaFoldDB" id="A0A5B7FK18"/>
<evidence type="ECO:0000313" key="2">
    <source>
        <dbReference type="EMBL" id="MPC45816.1"/>
    </source>
</evidence>
<dbReference type="EMBL" id="VSRR010006906">
    <property type="protein sequence ID" value="MPC45816.1"/>
    <property type="molecule type" value="Genomic_DNA"/>
</dbReference>
<dbReference type="PANTHER" id="PTHR47331">
    <property type="entry name" value="PHD-TYPE DOMAIN-CONTAINING PROTEIN"/>
    <property type="match status" value="1"/>
</dbReference>
<feature type="compositionally biased region" description="Basic and acidic residues" evidence="1">
    <location>
        <begin position="249"/>
        <end position="260"/>
    </location>
</feature>
<name>A0A5B7FK18_PORTR</name>
<evidence type="ECO:0008006" key="4">
    <source>
        <dbReference type="Google" id="ProtNLM"/>
    </source>
</evidence>
<feature type="region of interest" description="Disordered" evidence="1">
    <location>
        <begin position="238"/>
        <end position="297"/>
    </location>
</feature>
<keyword evidence="3" id="KW-1185">Reference proteome</keyword>
<gene>
    <name evidence="2" type="ORF">E2C01_039522</name>
</gene>
<organism evidence="2 3">
    <name type="scientific">Portunus trituberculatus</name>
    <name type="common">Swimming crab</name>
    <name type="synonym">Neptunus trituberculatus</name>
    <dbReference type="NCBI Taxonomy" id="210409"/>
    <lineage>
        <taxon>Eukaryota</taxon>
        <taxon>Metazoa</taxon>
        <taxon>Ecdysozoa</taxon>
        <taxon>Arthropoda</taxon>
        <taxon>Crustacea</taxon>
        <taxon>Multicrustacea</taxon>
        <taxon>Malacostraca</taxon>
        <taxon>Eumalacostraca</taxon>
        <taxon>Eucarida</taxon>
        <taxon>Decapoda</taxon>
        <taxon>Pleocyemata</taxon>
        <taxon>Brachyura</taxon>
        <taxon>Eubrachyura</taxon>
        <taxon>Portunoidea</taxon>
        <taxon>Portunidae</taxon>
        <taxon>Portuninae</taxon>
        <taxon>Portunus</taxon>
    </lineage>
</organism>
<sequence>MLRDRLAGEITRVDEMVQNIFDGPPIKWEDVQGLTKFLSNLWDCIVQMKNTGRLQEIEAFTSVSQIAKRFIGRLREHYDDRFFKYEKKTGNRPNIMWLKDFVAETVRRIKKGGRCENRTSRRTIGLVTTEWDTDGGLGRVSKRPACPICPSHEIHPLSACHRFHRMDVSERINTVRRANLCYNCLGRNHNVKDCFKEAQCCINGCRQKHSTWLHKHVWQSPRSDQRVRGVSNYRYTRPTELMPVQHKALSLERRSADRQETASPPTTREHTVKPEVNEPSTSCNSEKGKMDEQRPAQ</sequence>
<accession>A0A5B7FK18</accession>